<proteinExistence type="predicted"/>
<organism evidence="3 4">
    <name type="scientific">Candidatus Pullilachnospira gallistercoris</name>
    <dbReference type="NCBI Taxonomy" id="2840911"/>
    <lineage>
        <taxon>Bacteria</taxon>
        <taxon>Bacillati</taxon>
        <taxon>Bacillota</taxon>
        <taxon>Clostridia</taxon>
        <taxon>Lachnospirales</taxon>
        <taxon>Lachnospiraceae</taxon>
        <taxon>Lachnospiraceae incertae sedis</taxon>
        <taxon>Candidatus Pullilachnospira</taxon>
    </lineage>
</organism>
<feature type="region of interest" description="Disordered" evidence="1">
    <location>
        <begin position="372"/>
        <end position="394"/>
    </location>
</feature>
<keyword evidence="2" id="KW-1133">Transmembrane helix</keyword>
<reference evidence="3" key="2">
    <citation type="journal article" date="2021" name="PeerJ">
        <title>Extensive microbial diversity within the chicken gut microbiome revealed by metagenomics and culture.</title>
        <authorList>
            <person name="Gilroy R."/>
            <person name="Ravi A."/>
            <person name="Getino M."/>
            <person name="Pursley I."/>
            <person name="Horton D.L."/>
            <person name="Alikhan N.F."/>
            <person name="Baker D."/>
            <person name="Gharbi K."/>
            <person name="Hall N."/>
            <person name="Watson M."/>
            <person name="Adriaenssens E.M."/>
            <person name="Foster-Nyarko E."/>
            <person name="Jarju S."/>
            <person name="Secka A."/>
            <person name="Antonio M."/>
            <person name="Oren A."/>
            <person name="Chaudhuri R.R."/>
            <person name="La Ragione R."/>
            <person name="Hildebrand F."/>
            <person name="Pallen M.J."/>
        </authorList>
    </citation>
    <scope>NUCLEOTIDE SEQUENCE</scope>
    <source>
        <strain evidence="3">ChiSjej5B23-6657</strain>
    </source>
</reference>
<accession>A0A9D1E9P1</accession>
<comment type="caution">
    <text evidence="3">The sequence shown here is derived from an EMBL/GenBank/DDBJ whole genome shotgun (WGS) entry which is preliminary data.</text>
</comment>
<keyword evidence="2" id="KW-0812">Transmembrane</keyword>
<evidence type="ECO:0000256" key="1">
    <source>
        <dbReference type="SAM" id="MobiDB-lite"/>
    </source>
</evidence>
<name>A0A9D1E9P1_9FIRM</name>
<sequence>MKPDQEFVETAQHFSEEAVSLYGKSRTGLLLYRVIVILSGLFFIGLILWDGFGNTGKDSHQMMLLLTFLTLALGLLLFHTGMEYGRMYRAIARSPRVLYDYCARWNARLKKPRQKTTRLFLMAKCAILEGRLAEAGNALNSLDYYSIPVENQAAYHLLWAVIDRLDGKEEDFSHNVEVYRQMLASAGRKIPRGEQRLQTLRGGSEEQIRQLADVREDLWMSKRNLLRVGRLLLTISLLCLFFLGEGLLPQGMEYRTWFTVWGCIFLEVAVVIFAILFISSQDQLNRSVGRRRGLFLGAFIAVLVVGLFFFAVWDLLGLFYLKSEEKLADGNLLVREDHFLDPVTYSVYEPTGLIFRRYLYTSDEDGNRLTYSWSTDAGDSSSETDSYDSSGGWGATDQEKRELYENIYDTQLAAEYPGGLEMSYSAKGELYAYAGDSYSTQFQGNAVTARIRLVYDRESENGACYEVVRYEDHYDADGNRLDNTSIQDIYAVVKSTGEVIPSGRTGWADVGNEEYRRATGE</sequence>
<protein>
    <submittedName>
        <fullName evidence="3">Uncharacterized protein</fullName>
    </submittedName>
</protein>
<feature type="transmembrane region" description="Helical" evidence="2">
    <location>
        <begin position="256"/>
        <end position="278"/>
    </location>
</feature>
<feature type="transmembrane region" description="Helical" evidence="2">
    <location>
        <begin position="30"/>
        <end position="49"/>
    </location>
</feature>
<evidence type="ECO:0000313" key="3">
    <source>
        <dbReference type="EMBL" id="HIR70571.1"/>
    </source>
</evidence>
<dbReference type="AlphaFoldDB" id="A0A9D1E9P1"/>
<feature type="compositionally biased region" description="Low complexity" evidence="1">
    <location>
        <begin position="378"/>
        <end position="390"/>
    </location>
</feature>
<feature type="transmembrane region" description="Helical" evidence="2">
    <location>
        <begin position="61"/>
        <end position="79"/>
    </location>
</feature>
<feature type="transmembrane region" description="Helical" evidence="2">
    <location>
        <begin position="225"/>
        <end position="244"/>
    </location>
</feature>
<gene>
    <name evidence="3" type="ORF">IAA55_04750</name>
</gene>
<reference evidence="3" key="1">
    <citation type="submission" date="2020-10" db="EMBL/GenBank/DDBJ databases">
        <authorList>
            <person name="Gilroy R."/>
        </authorList>
    </citation>
    <scope>NUCLEOTIDE SEQUENCE</scope>
    <source>
        <strain evidence="3">ChiSjej5B23-6657</strain>
    </source>
</reference>
<keyword evidence="2" id="KW-0472">Membrane</keyword>
<feature type="transmembrane region" description="Helical" evidence="2">
    <location>
        <begin position="294"/>
        <end position="321"/>
    </location>
</feature>
<dbReference type="Proteomes" id="UP000823912">
    <property type="component" value="Unassembled WGS sequence"/>
</dbReference>
<evidence type="ECO:0000256" key="2">
    <source>
        <dbReference type="SAM" id="Phobius"/>
    </source>
</evidence>
<dbReference type="EMBL" id="DVHM01000079">
    <property type="protein sequence ID" value="HIR70571.1"/>
    <property type="molecule type" value="Genomic_DNA"/>
</dbReference>
<evidence type="ECO:0000313" key="4">
    <source>
        <dbReference type="Proteomes" id="UP000823912"/>
    </source>
</evidence>